<evidence type="ECO:0000313" key="3">
    <source>
        <dbReference type="EMBL" id="KAK2146730.1"/>
    </source>
</evidence>
<evidence type="ECO:0000256" key="1">
    <source>
        <dbReference type="PROSITE-ProRule" id="PRU00339"/>
    </source>
</evidence>
<dbReference type="Proteomes" id="UP001208570">
    <property type="component" value="Unassembled WGS sequence"/>
</dbReference>
<comment type="caution">
    <text evidence="3">The sequence shown here is derived from an EMBL/GenBank/DDBJ whole genome shotgun (WGS) entry which is preliminary data.</text>
</comment>
<dbReference type="GO" id="GO:0034464">
    <property type="term" value="C:BBSome"/>
    <property type="evidence" value="ECO:0007669"/>
    <property type="project" value="InterPro"/>
</dbReference>
<keyword evidence="1" id="KW-0802">TPR repeat</keyword>
<dbReference type="PANTHER" id="PTHR44177:SF1">
    <property type="entry name" value="TETRATRICOPEPTIDE REPEAT PROTEIN 8"/>
    <property type="match status" value="1"/>
</dbReference>
<evidence type="ECO:0000256" key="2">
    <source>
        <dbReference type="SAM" id="MobiDB-lite"/>
    </source>
</evidence>
<dbReference type="GO" id="GO:1905515">
    <property type="term" value="P:non-motile cilium assembly"/>
    <property type="evidence" value="ECO:0007669"/>
    <property type="project" value="InterPro"/>
</dbReference>
<gene>
    <name evidence="3" type="ORF">LSH36_587g01070</name>
</gene>
<sequence length="376" mass="42502">MDPLFLAYSYFRRHKYQQCTELCTKLLEKNPYDQAAWTLKTRALTEEVYVDEVDVDEEGLAEMLMDDNAIAQVSRPGTSLKVPGTGSGAPSQGVRPMSQSGRPLSGFARPGSQSGRPGTMEQAIRTPRTAHTARPVTSASGRFVRLGTALDLAAQATEASQFKDWWWKVQLGKCYYRLGMYRDAEKQFKSALKQQAMVDTFLYLAKGMNDLTNATKYYRDVLHEDNMNIEAIACIGTHHFYTDQPELALKFYRRLLQMGVYNTELFTNLGLCCFYAQQYDMTLTCFERAIALASDENLGEVWYNLGHVALARAFFQAAFSLAPHMFEPHYNFAALADKIGDLQTSYNAVKRALDTFPDHANSNQLMNTLKQHFSLL</sequence>
<accession>A0AAD9J6E9</accession>
<dbReference type="GO" id="GO:0097730">
    <property type="term" value="C:non-motile cilium"/>
    <property type="evidence" value="ECO:0007669"/>
    <property type="project" value="TreeGrafter"/>
</dbReference>
<dbReference type="InterPro" id="IPR028796">
    <property type="entry name" value="BBS8"/>
</dbReference>
<dbReference type="InterPro" id="IPR019734">
    <property type="entry name" value="TPR_rpt"/>
</dbReference>
<dbReference type="GO" id="GO:0036064">
    <property type="term" value="C:ciliary basal body"/>
    <property type="evidence" value="ECO:0007669"/>
    <property type="project" value="TreeGrafter"/>
</dbReference>
<proteinExistence type="predicted"/>
<dbReference type="CDD" id="cd21341">
    <property type="entry name" value="TTC8_N"/>
    <property type="match status" value="1"/>
</dbReference>
<feature type="region of interest" description="Disordered" evidence="2">
    <location>
        <begin position="76"/>
        <end position="136"/>
    </location>
</feature>
<dbReference type="EMBL" id="JAODUP010000586">
    <property type="protein sequence ID" value="KAK2146730.1"/>
    <property type="molecule type" value="Genomic_DNA"/>
</dbReference>
<dbReference type="InterPro" id="IPR011990">
    <property type="entry name" value="TPR-like_helical_dom_sf"/>
</dbReference>
<keyword evidence="4" id="KW-1185">Reference proteome</keyword>
<dbReference type="Gene3D" id="1.25.40.10">
    <property type="entry name" value="Tetratricopeptide repeat domain"/>
    <property type="match status" value="1"/>
</dbReference>
<feature type="repeat" description="TPR" evidence="1">
    <location>
        <begin position="263"/>
        <end position="296"/>
    </location>
</feature>
<organism evidence="3 4">
    <name type="scientific">Paralvinella palmiformis</name>
    <dbReference type="NCBI Taxonomy" id="53620"/>
    <lineage>
        <taxon>Eukaryota</taxon>
        <taxon>Metazoa</taxon>
        <taxon>Spiralia</taxon>
        <taxon>Lophotrochozoa</taxon>
        <taxon>Annelida</taxon>
        <taxon>Polychaeta</taxon>
        <taxon>Sedentaria</taxon>
        <taxon>Canalipalpata</taxon>
        <taxon>Terebellida</taxon>
        <taxon>Terebelliformia</taxon>
        <taxon>Alvinellidae</taxon>
        <taxon>Paralvinella</taxon>
    </lineage>
</organism>
<evidence type="ECO:0008006" key="5">
    <source>
        <dbReference type="Google" id="ProtNLM"/>
    </source>
</evidence>
<dbReference type="SUPFAM" id="SSF48452">
    <property type="entry name" value="TPR-like"/>
    <property type="match status" value="2"/>
</dbReference>
<dbReference type="PROSITE" id="PS50005">
    <property type="entry name" value="TPR"/>
    <property type="match status" value="1"/>
</dbReference>
<dbReference type="AlphaFoldDB" id="A0AAD9J6E9"/>
<reference evidence="3" key="1">
    <citation type="journal article" date="2023" name="Mol. Biol. Evol.">
        <title>Third-Generation Sequencing Reveals the Adaptive Role of the Epigenome in Three Deep-Sea Polychaetes.</title>
        <authorList>
            <person name="Perez M."/>
            <person name="Aroh O."/>
            <person name="Sun Y."/>
            <person name="Lan Y."/>
            <person name="Juniper S.K."/>
            <person name="Young C.R."/>
            <person name="Angers B."/>
            <person name="Qian P.Y."/>
        </authorList>
    </citation>
    <scope>NUCLEOTIDE SEQUENCE</scope>
    <source>
        <strain evidence="3">P08H-3</strain>
    </source>
</reference>
<protein>
    <recommendedName>
        <fullName evidence="5">Tetratricopeptide repeat protein 8</fullName>
    </recommendedName>
</protein>
<dbReference type="PANTHER" id="PTHR44177">
    <property type="entry name" value="TETRATRICOPEPTIDE REPEAT PROTEIN 8"/>
    <property type="match status" value="1"/>
</dbReference>
<evidence type="ECO:0000313" key="4">
    <source>
        <dbReference type="Proteomes" id="UP001208570"/>
    </source>
</evidence>
<name>A0AAD9J6E9_9ANNE</name>
<dbReference type="SMART" id="SM00028">
    <property type="entry name" value="TPR"/>
    <property type="match status" value="6"/>
</dbReference>